<reference evidence="2" key="1">
    <citation type="journal article" date="2021" name="PeerJ">
        <title>Extensive microbial diversity within the chicken gut microbiome revealed by metagenomics and culture.</title>
        <authorList>
            <person name="Gilroy R."/>
            <person name="Ravi A."/>
            <person name="Getino M."/>
            <person name="Pursley I."/>
            <person name="Horton D.L."/>
            <person name="Alikhan N.F."/>
            <person name="Baker D."/>
            <person name="Gharbi K."/>
            <person name="Hall N."/>
            <person name="Watson M."/>
            <person name="Adriaenssens E.M."/>
            <person name="Foster-Nyarko E."/>
            <person name="Jarju S."/>
            <person name="Secka A."/>
            <person name="Antonio M."/>
            <person name="Oren A."/>
            <person name="Chaudhuri R.R."/>
            <person name="La Ragione R."/>
            <person name="Hildebrand F."/>
            <person name="Pallen M.J."/>
        </authorList>
    </citation>
    <scope>NUCLEOTIDE SEQUENCE</scope>
    <source>
        <strain evidence="2">ChiGjej4B4-7305</strain>
    </source>
</reference>
<dbReference type="EMBL" id="DXBY01000008">
    <property type="protein sequence ID" value="HIZ34180.1"/>
    <property type="molecule type" value="Genomic_DNA"/>
</dbReference>
<keyword evidence="1" id="KW-1133">Transmembrane helix</keyword>
<feature type="transmembrane region" description="Helical" evidence="1">
    <location>
        <begin position="202"/>
        <end position="220"/>
    </location>
</feature>
<proteinExistence type="predicted"/>
<name>A0A9D2EB87_9MICO</name>
<evidence type="ECO:0000313" key="2">
    <source>
        <dbReference type="EMBL" id="HIZ34180.1"/>
    </source>
</evidence>
<dbReference type="PANTHER" id="PTHR37305">
    <property type="entry name" value="INTEGRAL MEMBRANE PROTEIN-RELATED"/>
    <property type="match status" value="1"/>
</dbReference>
<dbReference type="Proteomes" id="UP000824037">
    <property type="component" value="Unassembled WGS sequence"/>
</dbReference>
<evidence type="ECO:0000313" key="3">
    <source>
        <dbReference type="Proteomes" id="UP000824037"/>
    </source>
</evidence>
<feature type="transmembrane region" description="Helical" evidence="1">
    <location>
        <begin position="251"/>
        <end position="272"/>
    </location>
</feature>
<gene>
    <name evidence="2" type="ORF">H9815_00240</name>
</gene>
<sequence>MTAAATARRADPLTGAHVSFPRVLGSEWIKFTSLRSTIWTIAVTLVVMVGFSLLMAWGMSFAAEAPEGQGPPAAEGSMMGAAAVVTSYGLAQIVMAVWGVLVISGEYSTGQIRSTLTAVPTRLPVLAAKGVLMALASFIVGALGVALSVLATAPMLSSNDMSLDLGDSATLEMLLGVPLYLTGITLLALGVGALVRHSAGGIAVVLGLIIVLPILTQIPLDFIDTIAPYFPSAAGERIIMGEMTGAALSPWQGFGVFMVYVVVALAAAGVLLRRRDA</sequence>
<protein>
    <submittedName>
        <fullName evidence="2">ABC transporter permease</fullName>
    </submittedName>
</protein>
<reference evidence="2" key="2">
    <citation type="submission" date="2021-04" db="EMBL/GenBank/DDBJ databases">
        <authorList>
            <person name="Gilroy R."/>
        </authorList>
    </citation>
    <scope>NUCLEOTIDE SEQUENCE</scope>
    <source>
        <strain evidence="2">ChiGjej4B4-7305</strain>
    </source>
</reference>
<organism evidence="2 3">
    <name type="scientific">Candidatus Ruania gallistercoris</name>
    <dbReference type="NCBI Taxonomy" id="2838746"/>
    <lineage>
        <taxon>Bacteria</taxon>
        <taxon>Bacillati</taxon>
        <taxon>Actinomycetota</taxon>
        <taxon>Actinomycetes</taxon>
        <taxon>Micrococcales</taxon>
        <taxon>Ruaniaceae</taxon>
        <taxon>Ruania</taxon>
    </lineage>
</organism>
<dbReference type="AlphaFoldDB" id="A0A9D2EB87"/>
<feature type="transmembrane region" description="Helical" evidence="1">
    <location>
        <begin position="131"/>
        <end position="153"/>
    </location>
</feature>
<feature type="transmembrane region" description="Helical" evidence="1">
    <location>
        <begin position="38"/>
        <end position="59"/>
    </location>
</feature>
<dbReference type="PANTHER" id="PTHR37305:SF1">
    <property type="entry name" value="MEMBRANE PROTEIN"/>
    <property type="match status" value="1"/>
</dbReference>
<accession>A0A9D2EB87</accession>
<keyword evidence="1" id="KW-0812">Transmembrane</keyword>
<feature type="transmembrane region" description="Helical" evidence="1">
    <location>
        <begin position="79"/>
        <end position="103"/>
    </location>
</feature>
<keyword evidence="1" id="KW-0472">Membrane</keyword>
<comment type="caution">
    <text evidence="2">The sequence shown here is derived from an EMBL/GenBank/DDBJ whole genome shotgun (WGS) entry which is preliminary data.</text>
</comment>
<evidence type="ECO:0000256" key="1">
    <source>
        <dbReference type="SAM" id="Phobius"/>
    </source>
</evidence>
<feature type="transmembrane region" description="Helical" evidence="1">
    <location>
        <begin position="173"/>
        <end position="195"/>
    </location>
</feature>